<accession>A0AAQ3RQS4</accession>
<dbReference type="AlphaFoldDB" id="A0AAQ3RQS4"/>
<reference evidence="1 2" key="1">
    <citation type="journal article" date="2023" name="Life. Sci Alliance">
        <title>Evolutionary insights into 3D genome organization and epigenetic landscape of Vigna mungo.</title>
        <authorList>
            <person name="Junaid A."/>
            <person name="Singh B."/>
            <person name="Bhatia S."/>
        </authorList>
    </citation>
    <scope>NUCLEOTIDE SEQUENCE [LARGE SCALE GENOMIC DNA]</scope>
    <source>
        <strain evidence="1">Urdbean</strain>
    </source>
</reference>
<organism evidence="1 2">
    <name type="scientific">Vigna mungo</name>
    <name type="common">Black gram</name>
    <name type="synonym">Phaseolus mungo</name>
    <dbReference type="NCBI Taxonomy" id="3915"/>
    <lineage>
        <taxon>Eukaryota</taxon>
        <taxon>Viridiplantae</taxon>
        <taxon>Streptophyta</taxon>
        <taxon>Embryophyta</taxon>
        <taxon>Tracheophyta</taxon>
        <taxon>Spermatophyta</taxon>
        <taxon>Magnoliopsida</taxon>
        <taxon>eudicotyledons</taxon>
        <taxon>Gunneridae</taxon>
        <taxon>Pentapetalae</taxon>
        <taxon>rosids</taxon>
        <taxon>fabids</taxon>
        <taxon>Fabales</taxon>
        <taxon>Fabaceae</taxon>
        <taxon>Papilionoideae</taxon>
        <taxon>50 kb inversion clade</taxon>
        <taxon>NPAAA clade</taxon>
        <taxon>indigoferoid/millettioid clade</taxon>
        <taxon>Phaseoleae</taxon>
        <taxon>Vigna</taxon>
    </lineage>
</organism>
<dbReference type="EMBL" id="CP144694">
    <property type="protein sequence ID" value="WVZ04359.1"/>
    <property type="molecule type" value="Genomic_DNA"/>
</dbReference>
<name>A0AAQ3RQS4_VIGMU</name>
<sequence length="113" mass="12921">MGDAVIIFLASLSNVDPPWKQWWVRLEENDNIQTQTESAVEEGRRERNEISAMEKKKKVCAVLYLVVAIVFDSKLLHFPSTVFDSSIGTYPSFEASRWRCSFLADMKLFDGGK</sequence>
<evidence type="ECO:0000313" key="1">
    <source>
        <dbReference type="EMBL" id="WVZ04359.1"/>
    </source>
</evidence>
<dbReference type="Proteomes" id="UP001374535">
    <property type="component" value="Chromosome 7"/>
</dbReference>
<proteinExistence type="predicted"/>
<gene>
    <name evidence="1" type="ORF">V8G54_025165</name>
</gene>
<protein>
    <submittedName>
        <fullName evidence="1">Uncharacterized protein</fullName>
    </submittedName>
</protein>
<keyword evidence="2" id="KW-1185">Reference proteome</keyword>
<evidence type="ECO:0000313" key="2">
    <source>
        <dbReference type="Proteomes" id="UP001374535"/>
    </source>
</evidence>